<reference evidence="3 4" key="1">
    <citation type="submission" date="2017-08" db="EMBL/GenBank/DDBJ databases">
        <title>Infants hospitalized years apart are colonized by the same room-sourced microbial strains.</title>
        <authorList>
            <person name="Brooks B."/>
            <person name="Olm M.R."/>
            <person name="Firek B.A."/>
            <person name="Baker R."/>
            <person name="Thomas B.C."/>
            <person name="Morowitz M.J."/>
            <person name="Banfield J.F."/>
        </authorList>
    </citation>
    <scope>NUCLEOTIDE SEQUENCE [LARGE SCALE GENOMIC DNA]</scope>
    <source>
        <strain evidence="3">S2_005_003_R2_42</strain>
    </source>
</reference>
<dbReference type="EMBL" id="QFPO01000002">
    <property type="protein sequence ID" value="PZQ19515.1"/>
    <property type="molecule type" value="Genomic_DNA"/>
</dbReference>
<feature type="transmembrane region" description="Helical" evidence="1">
    <location>
        <begin position="319"/>
        <end position="340"/>
    </location>
</feature>
<accession>A0A2W5KXS0</accession>
<feature type="transmembrane region" description="Helical" evidence="1">
    <location>
        <begin position="194"/>
        <end position="213"/>
    </location>
</feature>
<feature type="transmembrane region" description="Helical" evidence="1">
    <location>
        <begin position="244"/>
        <end position="260"/>
    </location>
</feature>
<evidence type="ECO:0000313" key="4">
    <source>
        <dbReference type="Proteomes" id="UP000249046"/>
    </source>
</evidence>
<dbReference type="Proteomes" id="UP000249046">
    <property type="component" value="Unassembled WGS sequence"/>
</dbReference>
<comment type="caution">
    <text evidence="3">The sequence shown here is derived from an EMBL/GenBank/DDBJ whole genome shotgun (WGS) entry which is preliminary data.</text>
</comment>
<evidence type="ECO:0000259" key="2">
    <source>
        <dbReference type="Pfam" id="PF01757"/>
    </source>
</evidence>
<sequence length="356" mass="38691">MPAALLARLRGRPLAAWMADGRDNMILVRLVAALAVLFGHSYALAGLGMAEADPIRRLLGQTYSHFIGVMMFFTLSGLLITLAWQRRPSLPYFLRSRALRILPALFVCVAVSALLLGAAMTTLPAAAYFGSAQPWRYVAGNASLLDLQWTLPGVFASNPTSDYVNGSLWTLPVESGLYLAVAVLGVVGVLTRRAWIASVAIVLAAGLWLRVPLLSGEQVSIETALIVFFAFGAWCCVNRAWLPLSTPILLVLIAAAWLAFGTPLYQPLLALGIAYGTLWLAYVPRLPQGRWGDLSYGTYLWGFPVQQTLIALAGLRDPLLIFAACVPPTLLLAWLSWHLVEQPALRYKHPPRTAAS</sequence>
<name>A0A2W5KXS0_9GAMM</name>
<keyword evidence="1" id="KW-1133">Transmembrane helix</keyword>
<feature type="transmembrane region" description="Helical" evidence="1">
    <location>
        <begin position="65"/>
        <end position="84"/>
    </location>
</feature>
<evidence type="ECO:0000256" key="1">
    <source>
        <dbReference type="SAM" id="Phobius"/>
    </source>
</evidence>
<evidence type="ECO:0000313" key="3">
    <source>
        <dbReference type="EMBL" id="PZQ19515.1"/>
    </source>
</evidence>
<organism evidence="3 4">
    <name type="scientific">Rhodanobacter denitrificans</name>
    <dbReference type="NCBI Taxonomy" id="666685"/>
    <lineage>
        <taxon>Bacteria</taxon>
        <taxon>Pseudomonadati</taxon>
        <taxon>Pseudomonadota</taxon>
        <taxon>Gammaproteobacteria</taxon>
        <taxon>Lysobacterales</taxon>
        <taxon>Rhodanobacteraceae</taxon>
        <taxon>Rhodanobacter</taxon>
    </lineage>
</organism>
<proteinExistence type="predicted"/>
<feature type="transmembrane region" description="Helical" evidence="1">
    <location>
        <begin position="168"/>
        <end position="187"/>
    </location>
</feature>
<dbReference type="InterPro" id="IPR002656">
    <property type="entry name" value="Acyl_transf_3_dom"/>
</dbReference>
<protein>
    <submittedName>
        <fullName evidence="3">Acyltransferase</fullName>
    </submittedName>
</protein>
<feature type="transmembrane region" description="Helical" evidence="1">
    <location>
        <begin position="104"/>
        <end position="129"/>
    </location>
</feature>
<keyword evidence="3" id="KW-0808">Transferase</keyword>
<keyword evidence="3" id="KW-0012">Acyltransferase</keyword>
<dbReference type="GO" id="GO:0016747">
    <property type="term" value="F:acyltransferase activity, transferring groups other than amino-acyl groups"/>
    <property type="evidence" value="ECO:0007669"/>
    <property type="project" value="InterPro"/>
</dbReference>
<keyword evidence="1" id="KW-0472">Membrane</keyword>
<dbReference type="GO" id="GO:0000271">
    <property type="term" value="P:polysaccharide biosynthetic process"/>
    <property type="evidence" value="ECO:0007669"/>
    <property type="project" value="TreeGrafter"/>
</dbReference>
<gene>
    <name evidence="3" type="ORF">DI564_02065</name>
</gene>
<feature type="transmembrane region" description="Helical" evidence="1">
    <location>
        <begin position="219"/>
        <end position="237"/>
    </location>
</feature>
<dbReference type="PANTHER" id="PTHR23028">
    <property type="entry name" value="ACETYLTRANSFERASE"/>
    <property type="match status" value="1"/>
</dbReference>
<dbReference type="Pfam" id="PF01757">
    <property type="entry name" value="Acyl_transf_3"/>
    <property type="match status" value="1"/>
</dbReference>
<dbReference type="GO" id="GO:0016020">
    <property type="term" value="C:membrane"/>
    <property type="evidence" value="ECO:0007669"/>
    <property type="project" value="TreeGrafter"/>
</dbReference>
<keyword evidence="1" id="KW-0812">Transmembrane</keyword>
<feature type="transmembrane region" description="Helical" evidence="1">
    <location>
        <begin position="26"/>
        <end position="45"/>
    </location>
</feature>
<dbReference type="AlphaFoldDB" id="A0A2W5KXS0"/>
<dbReference type="PANTHER" id="PTHR23028:SF53">
    <property type="entry name" value="ACYL_TRANSF_3 DOMAIN-CONTAINING PROTEIN"/>
    <property type="match status" value="1"/>
</dbReference>
<feature type="domain" description="Acyltransferase 3" evidence="2">
    <location>
        <begin position="25"/>
        <end position="337"/>
    </location>
</feature>
<dbReference type="InterPro" id="IPR050879">
    <property type="entry name" value="Acyltransferase_3"/>
</dbReference>